<dbReference type="Gene3D" id="3.30.730.10">
    <property type="entry name" value="AP2/ERF domain"/>
    <property type="match status" value="1"/>
</dbReference>
<organism evidence="8 9">
    <name type="scientific">Rehmannia glutinosa</name>
    <name type="common">Chinese foxglove</name>
    <dbReference type="NCBI Taxonomy" id="99300"/>
    <lineage>
        <taxon>Eukaryota</taxon>
        <taxon>Viridiplantae</taxon>
        <taxon>Streptophyta</taxon>
        <taxon>Embryophyta</taxon>
        <taxon>Tracheophyta</taxon>
        <taxon>Spermatophyta</taxon>
        <taxon>Magnoliopsida</taxon>
        <taxon>eudicotyledons</taxon>
        <taxon>Gunneridae</taxon>
        <taxon>Pentapetalae</taxon>
        <taxon>asterids</taxon>
        <taxon>lamiids</taxon>
        <taxon>Lamiales</taxon>
        <taxon>Orobanchaceae</taxon>
        <taxon>Rehmannieae</taxon>
        <taxon>Rehmannia</taxon>
    </lineage>
</organism>
<reference evidence="8 9" key="1">
    <citation type="journal article" date="2021" name="Comput. Struct. Biotechnol. J.">
        <title>De novo genome assembly of the potent medicinal plant Rehmannia glutinosa using nanopore technology.</title>
        <authorList>
            <person name="Ma L."/>
            <person name="Dong C."/>
            <person name="Song C."/>
            <person name="Wang X."/>
            <person name="Zheng X."/>
            <person name="Niu Y."/>
            <person name="Chen S."/>
            <person name="Feng W."/>
        </authorList>
    </citation>
    <scope>NUCLEOTIDE SEQUENCE [LARGE SCALE GENOMIC DNA]</scope>
    <source>
        <strain evidence="8">DH-2019</strain>
    </source>
</reference>
<dbReference type="InterPro" id="IPR016177">
    <property type="entry name" value="DNA-bd_dom_sf"/>
</dbReference>
<evidence type="ECO:0000256" key="2">
    <source>
        <dbReference type="ARBA" id="ARBA00023015"/>
    </source>
</evidence>
<evidence type="ECO:0000256" key="4">
    <source>
        <dbReference type="ARBA" id="ARBA00023163"/>
    </source>
</evidence>
<gene>
    <name evidence="8" type="ORF">DH2020_029150</name>
</gene>
<dbReference type="InterPro" id="IPR050913">
    <property type="entry name" value="AP2/ERF_ERF"/>
</dbReference>
<dbReference type="InterPro" id="IPR036955">
    <property type="entry name" value="AP2/ERF_dom_sf"/>
</dbReference>
<dbReference type="PANTHER" id="PTHR31194">
    <property type="entry name" value="SHN SHINE , DNA BINDING / TRANSCRIPTION FACTOR"/>
    <property type="match status" value="1"/>
</dbReference>
<keyword evidence="2" id="KW-0805">Transcription regulation</keyword>
<evidence type="ECO:0000313" key="8">
    <source>
        <dbReference type="EMBL" id="KAK6137108.1"/>
    </source>
</evidence>
<feature type="domain" description="AP2/ERF" evidence="7">
    <location>
        <begin position="112"/>
        <end position="169"/>
    </location>
</feature>
<dbReference type="CDD" id="cd00018">
    <property type="entry name" value="AP2"/>
    <property type="match status" value="1"/>
</dbReference>
<keyword evidence="9" id="KW-1185">Reference proteome</keyword>
<dbReference type="Proteomes" id="UP001318860">
    <property type="component" value="Unassembled WGS sequence"/>
</dbReference>
<sequence>MKLRNSQPIKYTVHKTITRKLVSQNQSIGGGFSSQTPRVVRISVSDGDATDSSGDECENANVRRVKKHVTEIRMEMEKSIIKETSINAKKKKRPAAQPQRPAPPKVEGGKKKYRGVRERPWGKYAAEIRDPTRRTRIWLGTFNTAEEAAIVYDMKAIAIRGPNAMTNIIKPPERVAPTEDVEAEAAVMSGSGDEEFCENRFSRTAFEFDV</sequence>
<protein>
    <recommendedName>
        <fullName evidence="7">AP2/ERF domain-containing protein</fullName>
    </recommendedName>
</protein>
<evidence type="ECO:0000256" key="1">
    <source>
        <dbReference type="ARBA" id="ARBA00004123"/>
    </source>
</evidence>
<keyword evidence="3" id="KW-0238">DNA-binding</keyword>
<feature type="region of interest" description="Disordered" evidence="6">
    <location>
        <begin position="82"/>
        <end position="114"/>
    </location>
</feature>
<evidence type="ECO:0000313" key="9">
    <source>
        <dbReference type="Proteomes" id="UP001318860"/>
    </source>
</evidence>
<evidence type="ECO:0000256" key="6">
    <source>
        <dbReference type="SAM" id="MobiDB-lite"/>
    </source>
</evidence>
<dbReference type="SMART" id="SM00380">
    <property type="entry name" value="AP2"/>
    <property type="match status" value="1"/>
</dbReference>
<dbReference type="EMBL" id="JABTTQ020000903">
    <property type="protein sequence ID" value="KAK6137108.1"/>
    <property type="molecule type" value="Genomic_DNA"/>
</dbReference>
<proteinExistence type="predicted"/>
<dbReference type="PRINTS" id="PR00367">
    <property type="entry name" value="ETHRSPELEMNT"/>
</dbReference>
<evidence type="ECO:0000256" key="3">
    <source>
        <dbReference type="ARBA" id="ARBA00023125"/>
    </source>
</evidence>
<dbReference type="PANTHER" id="PTHR31194:SF140">
    <property type="entry name" value="ETHYLENE-RESPONSIVE TRANSCRIPTION FACTOR CRF2"/>
    <property type="match status" value="1"/>
</dbReference>
<evidence type="ECO:0000256" key="5">
    <source>
        <dbReference type="ARBA" id="ARBA00023242"/>
    </source>
</evidence>
<comment type="caution">
    <text evidence="8">The sequence shown here is derived from an EMBL/GenBank/DDBJ whole genome shotgun (WGS) entry which is preliminary data.</text>
</comment>
<name>A0ABR0VPF4_REHGL</name>
<dbReference type="SUPFAM" id="SSF54171">
    <property type="entry name" value="DNA-binding domain"/>
    <property type="match status" value="1"/>
</dbReference>
<evidence type="ECO:0000259" key="7">
    <source>
        <dbReference type="PROSITE" id="PS51032"/>
    </source>
</evidence>
<dbReference type="InterPro" id="IPR001471">
    <property type="entry name" value="AP2/ERF_dom"/>
</dbReference>
<dbReference type="Pfam" id="PF00847">
    <property type="entry name" value="AP2"/>
    <property type="match status" value="1"/>
</dbReference>
<dbReference type="PIRSF" id="PIRSF038123">
    <property type="entry name" value="PTI6"/>
    <property type="match status" value="1"/>
</dbReference>
<keyword evidence="5" id="KW-0539">Nucleus</keyword>
<comment type="subcellular location">
    <subcellularLocation>
        <location evidence="1">Nucleus</location>
    </subcellularLocation>
</comment>
<accession>A0ABR0VPF4</accession>
<dbReference type="PROSITE" id="PS51032">
    <property type="entry name" value="AP2_ERF"/>
    <property type="match status" value="1"/>
</dbReference>
<keyword evidence="4" id="KW-0804">Transcription</keyword>